<evidence type="ECO:0000256" key="3">
    <source>
        <dbReference type="ARBA" id="ARBA00022989"/>
    </source>
</evidence>
<dbReference type="Pfam" id="PF00324">
    <property type="entry name" value="AA_permease"/>
    <property type="match status" value="1"/>
</dbReference>
<dbReference type="AlphaFoldDB" id="A0A9P7G1Z3"/>
<protein>
    <recommendedName>
        <fullName evidence="6">Amino acid permease/ SLC12A domain-containing protein</fullName>
    </recommendedName>
</protein>
<keyword evidence="4 5" id="KW-0472">Membrane</keyword>
<feature type="transmembrane region" description="Helical" evidence="5">
    <location>
        <begin position="124"/>
        <end position="148"/>
    </location>
</feature>
<evidence type="ECO:0000256" key="4">
    <source>
        <dbReference type="ARBA" id="ARBA00023136"/>
    </source>
</evidence>
<dbReference type="PANTHER" id="PTHR43341">
    <property type="entry name" value="AMINO ACID PERMEASE"/>
    <property type="match status" value="1"/>
</dbReference>
<keyword evidence="3 5" id="KW-1133">Transmembrane helix</keyword>
<dbReference type="InterPro" id="IPR050524">
    <property type="entry name" value="APC_YAT"/>
</dbReference>
<organism evidence="7 8">
    <name type="scientific">Sphagnurus paluster</name>
    <dbReference type="NCBI Taxonomy" id="117069"/>
    <lineage>
        <taxon>Eukaryota</taxon>
        <taxon>Fungi</taxon>
        <taxon>Dikarya</taxon>
        <taxon>Basidiomycota</taxon>
        <taxon>Agaricomycotina</taxon>
        <taxon>Agaricomycetes</taxon>
        <taxon>Agaricomycetidae</taxon>
        <taxon>Agaricales</taxon>
        <taxon>Tricholomatineae</taxon>
        <taxon>Lyophyllaceae</taxon>
        <taxon>Sphagnurus</taxon>
    </lineage>
</organism>
<dbReference type="InterPro" id="IPR004841">
    <property type="entry name" value="AA-permease/SLC12A_dom"/>
</dbReference>
<feature type="transmembrane region" description="Helical" evidence="5">
    <location>
        <begin position="24"/>
        <end position="42"/>
    </location>
</feature>
<dbReference type="Proteomes" id="UP000717328">
    <property type="component" value="Unassembled WGS sequence"/>
</dbReference>
<proteinExistence type="predicted"/>
<accession>A0A9P7G1Z3</accession>
<sequence>TISIDGLAAAGNAPKIFLKTSKNGLPYVSIIFCSAFAFLSFMGVNDGAGKVFGWLANMTSIAGLLTWAGICVTYIRFHSGMKAQGYDRSKLPFSSKLQPYAAWYALIFAFLICLFSGWKVFLRHQWVVATFVTNYLPLALFPVLYIGAKLYTKTPAVKAEDMDFVTNIAEIEAETCVISRLRHSFVHLFIFDSYDEPLPRNKAEAFWQWLV</sequence>
<keyword evidence="8" id="KW-1185">Reference proteome</keyword>
<name>A0A9P7G1Z3_9AGAR</name>
<keyword evidence="2 5" id="KW-0812">Transmembrane</keyword>
<feature type="transmembrane region" description="Helical" evidence="5">
    <location>
        <begin position="54"/>
        <end position="77"/>
    </location>
</feature>
<reference evidence="7" key="2">
    <citation type="submission" date="2021-10" db="EMBL/GenBank/DDBJ databases">
        <title>Phylogenomics reveals ancestral predisposition of the termite-cultivated fungus Termitomyces towards a domesticated lifestyle.</title>
        <authorList>
            <person name="Auxier B."/>
            <person name="Grum-Grzhimaylo A."/>
            <person name="Cardenas M.E."/>
            <person name="Lodge J.D."/>
            <person name="Laessoe T."/>
            <person name="Pedersen O."/>
            <person name="Smith M.E."/>
            <person name="Kuyper T.W."/>
            <person name="Franco-Molano E.A."/>
            <person name="Baroni T.J."/>
            <person name="Aanen D.K."/>
        </authorList>
    </citation>
    <scope>NUCLEOTIDE SEQUENCE</scope>
    <source>
        <strain evidence="7">D49</strain>
    </source>
</reference>
<evidence type="ECO:0000256" key="5">
    <source>
        <dbReference type="SAM" id="Phobius"/>
    </source>
</evidence>
<evidence type="ECO:0000256" key="2">
    <source>
        <dbReference type="ARBA" id="ARBA00022692"/>
    </source>
</evidence>
<evidence type="ECO:0000256" key="1">
    <source>
        <dbReference type="ARBA" id="ARBA00004141"/>
    </source>
</evidence>
<reference evidence="7" key="1">
    <citation type="submission" date="2021-02" db="EMBL/GenBank/DDBJ databases">
        <authorList>
            <person name="Nieuwenhuis M."/>
            <person name="Van De Peppel L.J.J."/>
        </authorList>
    </citation>
    <scope>NUCLEOTIDE SEQUENCE</scope>
    <source>
        <strain evidence="7">D49</strain>
    </source>
</reference>
<feature type="domain" description="Amino acid permease/ SLC12A" evidence="6">
    <location>
        <begin position="5"/>
        <end position="156"/>
    </location>
</feature>
<gene>
    <name evidence="7" type="ORF">H0H81_003529</name>
</gene>
<dbReference type="Gene3D" id="1.20.1740.10">
    <property type="entry name" value="Amino acid/polyamine transporter I"/>
    <property type="match status" value="1"/>
</dbReference>
<comment type="subcellular location">
    <subcellularLocation>
        <location evidence="1">Membrane</location>
        <topology evidence="1">Multi-pass membrane protein</topology>
    </subcellularLocation>
</comment>
<dbReference type="PANTHER" id="PTHR43341:SF20">
    <property type="entry name" value="AAT FAMILY AMINO ACID TRANSPORTER"/>
    <property type="match status" value="1"/>
</dbReference>
<dbReference type="GO" id="GO:0016020">
    <property type="term" value="C:membrane"/>
    <property type="evidence" value="ECO:0007669"/>
    <property type="project" value="UniProtKB-SubCell"/>
</dbReference>
<dbReference type="OrthoDB" id="10062876at2759"/>
<dbReference type="EMBL" id="JABCKI010005723">
    <property type="protein sequence ID" value="KAG5639385.1"/>
    <property type="molecule type" value="Genomic_DNA"/>
</dbReference>
<dbReference type="GO" id="GO:0015171">
    <property type="term" value="F:amino acid transmembrane transporter activity"/>
    <property type="evidence" value="ECO:0007669"/>
    <property type="project" value="TreeGrafter"/>
</dbReference>
<evidence type="ECO:0000313" key="8">
    <source>
        <dbReference type="Proteomes" id="UP000717328"/>
    </source>
</evidence>
<feature type="non-terminal residue" evidence="7">
    <location>
        <position position="211"/>
    </location>
</feature>
<evidence type="ECO:0000313" key="7">
    <source>
        <dbReference type="EMBL" id="KAG5639385.1"/>
    </source>
</evidence>
<comment type="caution">
    <text evidence="7">The sequence shown here is derived from an EMBL/GenBank/DDBJ whole genome shotgun (WGS) entry which is preliminary data.</text>
</comment>
<feature type="transmembrane region" description="Helical" evidence="5">
    <location>
        <begin position="97"/>
        <end position="118"/>
    </location>
</feature>
<evidence type="ECO:0000259" key="6">
    <source>
        <dbReference type="Pfam" id="PF00324"/>
    </source>
</evidence>